<evidence type="ECO:0000256" key="2">
    <source>
        <dbReference type="SAM" id="Coils"/>
    </source>
</evidence>
<evidence type="ECO:0000313" key="5">
    <source>
        <dbReference type="EMBL" id="RNA21048.1"/>
    </source>
</evidence>
<evidence type="ECO:0000256" key="1">
    <source>
        <dbReference type="ARBA" id="ARBA00023054"/>
    </source>
</evidence>
<feature type="compositionally biased region" description="Polar residues" evidence="3">
    <location>
        <begin position="1"/>
        <end position="15"/>
    </location>
</feature>
<evidence type="ECO:0000313" key="6">
    <source>
        <dbReference type="Proteomes" id="UP000276133"/>
    </source>
</evidence>
<comment type="caution">
    <text evidence="5">The sequence shown here is derived from an EMBL/GenBank/DDBJ whole genome shotgun (WGS) entry which is preliminary data.</text>
</comment>
<dbReference type="AlphaFoldDB" id="A0A3M7RCR3"/>
<feature type="coiled-coil region" evidence="2">
    <location>
        <begin position="418"/>
        <end position="459"/>
    </location>
</feature>
<dbReference type="STRING" id="10195.A0A3M7RCR3"/>
<keyword evidence="1 2" id="KW-0175">Coiled coil</keyword>
<feature type="coiled-coil region" evidence="2">
    <location>
        <begin position="198"/>
        <end position="322"/>
    </location>
</feature>
<feature type="coiled-coil region" evidence="2">
    <location>
        <begin position="45"/>
        <end position="118"/>
    </location>
</feature>
<organism evidence="5 6">
    <name type="scientific">Brachionus plicatilis</name>
    <name type="common">Marine rotifer</name>
    <name type="synonym">Brachionus muelleri</name>
    <dbReference type="NCBI Taxonomy" id="10195"/>
    <lineage>
        <taxon>Eukaryota</taxon>
        <taxon>Metazoa</taxon>
        <taxon>Spiralia</taxon>
        <taxon>Gnathifera</taxon>
        <taxon>Rotifera</taxon>
        <taxon>Eurotatoria</taxon>
        <taxon>Monogononta</taxon>
        <taxon>Pseudotrocha</taxon>
        <taxon>Ploima</taxon>
        <taxon>Brachionidae</taxon>
        <taxon>Brachionus</taxon>
    </lineage>
</organism>
<protein>
    <submittedName>
        <fullName evidence="5">Coiled-coil domain-containing protein</fullName>
    </submittedName>
</protein>
<dbReference type="InterPro" id="IPR043597">
    <property type="entry name" value="TPH_dom"/>
</dbReference>
<dbReference type="EMBL" id="REGN01003743">
    <property type="protein sequence ID" value="RNA21048.1"/>
    <property type="molecule type" value="Genomic_DNA"/>
</dbReference>
<proteinExistence type="predicted"/>
<gene>
    <name evidence="5" type="ORF">BpHYR1_029619</name>
</gene>
<accession>A0A3M7RCR3</accession>
<dbReference type="PANTHER" id="PTHR28663">
    <property type="entry name" value="COILED-COIL DOMAIN-CONTAINING PROTEIN 173"/>
    <property type="match status" value="1"/>
</dbReference>
<feature type="region of interest" description="Disordered" evidence="3">
    <location>
        <begin position="1"/>
        <end position="24"/>
    </location>
</feature>
<dbReference type="OrthoDB" id="331765at2759"/>
<dbReference type="Proteomes" id="UP000276133">
    <property type="component" value="Unassembled WGS sequence"/>
</dbReference>
<dbReference type="PANTHER" id="PTHR28663:SF1">
    <property type="entry name" value="CILIA- AND FLAGELLA- ASSOCIATED PROTEIN 210"/>
    <property type="match status" value="1"/>
</dbReference>
<name>A0A3M7RCR3_BRAPC</name>
<dbReference type="GO" id="GO:0005879">
    <property type="term" value="C:axonemal microtubule"/>
    <property type="evidence" value="ECO:0007669"/>
    <property type="project" value="TreeGrafter"/>
</dbReference>
<dbReference type="Pfam" id="PF13868">
    <property type="entry name" value="TPH"/>
    <property type="match status" value="1"/>
</dbReference>
<reference evidence="5 6" key="1">
    <citation type="journal article" date="2018" name="Sci. Rep.">
        <title>Genomic signatures of local adaptation to the degree of environmental predictability in rotifers.</title>
        <authorList>
            <person name="Franch-Gras L."/>
            <person name="Hahn C."/>
            <person name="Garcia-Roger E.M."/>
            <person name="Carmona M.J."/>
            <person name="Serra M."/>
            <person name="Gomez A."/>
        </authorList>
    </citation>
    <scope>NUCLEOTIDE SEQUENCE [LARGE SCALE GENOMIC DNA]</scope>
    <source>
        <strain evidence="5">HYR1</strain>
    </source>
</reference>
<feature type="domain" description="Trichohyalin-plectin-homology" evidence="4">
    <location>
        <begin position="133"/>
        <end position="470"/>
    </location>
</feature>
<evidence type="ECO:0000259" key="4">
    <source>
        <dbReference type="Pfam" id="PF13868"/>
    </source>
</evidence>
<evidence type="ECO:0000256" key="3">
    <source>
        <dbReference type="SAM" id="MobiDB-lite"/>
    </source>
</evidence>
<keyword evidence="6" id="KW-1185">Reference proteome</keyword>
<dbReference type="InterPro" id="IPR039986">
    <property type="entry name" value="CFAP210"/>
</dbReference>
<sequence length="521" mass="62877">MNMTLPKLNKSSSSPVLPPINSPPDLTVDASKLLILTKNDLDRISGHLNNNKKQEEEAQDELRRKRELYEKSKALTKNWNNTFEGSRRHKLQQKKIREEKLEEKRRQIDLEHAEYMAEQRRKAIEQAKLLQYHETDRIKTFHSALKYTEVLKEREAQIEIKKILEQLNKAREDEIDKQAYVMMQERFKKDEEIYQKKREEIRKLYEHHKKQIQDHEYQREKEKDQVRKDAEALRKLAEEYQAERDQLEMIRLNKMRELKESYDNALANRRRIIEAEKILDEEENEEIRVYASAKKKMANIKYQREKEARREKEEKQDKIMANLGAMLKTQVEDEEFRIAKAVAKNEAKLAQEELFKEMKFRKELGDIHKHRLETIKRKDDERLLQETEDKELMKKKMETDLMYQMFELEQNKLRHQKMDEISKQNLQLTNERKDLEKRIKKADKDFVQKEMELMNLEDKQFEDYATRVIDYLGTHGRNTHPMKKVLNDVIKPINLIDERSQAAQIKKHLYDVPSNKNLGFM</sequence>